<dbReference type="InterPro" id="IPR004179">
    <property type="entry name" value="Sec63-dom"/>
</dbReference>
<comment type="caution">
    <text evidence="10">The sequence shown here is derived from an EMBL/GenBank/DDBJ whole genome shotgun (WGS) entry which is preliminary data.</text>
</comment>
<dbReference type="GO" id="GO:0008320">
    <property type="term" value="F:protein transmembrane transporter activity"/>
    <property type="evidence" value="ECO:0007669"/>
    <property type="project" value="TreeGrafter"/>
</dbReference>
<dbReference type="GO" id="GO:0006620">
    <property type="term" value="P:post-translational protein targeting to endoplasmic reticulum membrane"/>
    <property type="evidence" value="ECO:0007669"/>
    <property type="project" value="TreeGrafter"/>
</dbReference>
<evidence type="ECO:0000256" key="8">
    <source>
        <dbReference type="SAM" id="MobiDB-lite"/>
    </source>
</evidence>
<keyword evidence="7" id="KW-0143">Chaperone</keyword>
<dbReference type="InterPro" id="IPR014756">
    <property type="entry name" value="Ig_E-set"/>
</dbReference>
<organism evidence="10 11">
    <name type="scientific">Coemansia guatemalensis</name>
    <dbReference type="NCBI Taxonomy" id="2761395"/>
    <lineage>
        <taxon>Eukaryota</taxon>
        <taxon>Fungi</taxon>
        <taxon>Fungi incertae sedis</taxon>
        <taxon>Zoopagomycota</taxon>
        <taxon>Kickxellomycotina</taxon>
        <taxon>Kickxellomycetes</taxon>
        <taxon>Kickxellales</taxon>
        <taxon>Kickxellaceae</taxon>
        <taxon>Coemansia</taxon>
    </lineage>
</organism>
<sequence length="351" mass="39446">MFSASKKFTSKDAWKANILLHAHFFRIKIDDADMADQQLQTVMTALTLVHRGLLQISTTHNWYTCSSLLMGISQMLVQGVYLHDAPLIQLPNITWENQSKVFKEKNLYSVHQLMRMPAAEQRKSLAVLNDKQFEEAIQVARTIPRLEISRVLLTVVGDKIVTPASIVTLIVKIKIANAPHKIAPRGKGMPVADIESIADEDTTAIETFVSNFAKKEQKETPPEAYCPYFAGRKNSQWWLCFANYQSGKLVVPPVRISDLASERVVVLQFQAPPQKETYRFHLMIKSDSFIGCDVMQEVQMTVVDRANLPSEPAIVDDISEPEEDSIAAQMAQLRGQQTGARRGDDDSSDED</sequence>
<keyword evidence="5" id="KW-1133">Transmembrane helix</keyword>
<dbReference type="Gene3D" id="1.10.150.20">
    <property type="entry name" value="5' to 3' exonuclease, C-terminal subdomain"/>
    <property type="match status" value="1"/>
</dbReference>
<dbReference type="GO" id="GO:0031207">
    <property type="term" value="C:Sec62/Sec63 complex"/>
    <property type="evidence" value="ECO:0007669"/>
    <property type="project" value="TreeGrafter"/>
</dbReference>
<dbReference type="PANTHER" id="PTHR24075">
    <property type="entry name" value="SEC63 DOMAIN-CONTAINING"/>
    <property type="match status" value="1"/>
</dbReference>
<dbReference type="EMBL" id="JANBUO010002631">
    <property type="protein sequence ID" value="KAJ2794159.1"/>
    <property type="molecule type" value="Genomic_DNA"/>
</dbReference>
<dbReference type="GO" id="GO:0006614">
    <property type="term" value="P:SRP-dependent cotranslational protein targeting to membrane"/>
    <property type="evidence" value="ECO:0007669"/>
    <property type="project" value="TreeGrafter"/>
</dbReference>
<dbReference type="SUPFAM" id="SSF158702">
    <property type="entry name" value="Sec63 N-terminal domain-like"/>
    <property type="match status" value="1"/>
</dbReference>
<evidence type="ECO:0000256" key="3">
    <source>
        <dbReference type="ARBA" id="ARBA00022692"/>
    </source>
</evidence>
<dbReference type="Pfam" id="PF02889">
    <property type="entry name" value="Sec63"/>
    <property type="match status" value="1"/>
</dbReference>
<reference evidence="10" key="1">
    <citation type="submission" date="2022-07" db="EMBL/GenBank/DDBJ databases">
        <title>Phylogenomic reconstructions and comparative analyses of Kickxellomycotina fungi.</title>
        <authorList>
            <person name="Reynolds N.K."/>
            <person name="Stajich J.E."/>
            <person name="Barry K."/>
            <person name="Grigoriev I.V."/>
            <person name="Crous P."/>
            <person name="Smith M.E."/>
        </authorList>
    </citation>
    <scope>NUCLEOTIDE SEQUENCE</scope>
    <source>
        <strain evidence="10">NRRL 1565</strain>
    </source>
</reference>
<keyword evidence="6" id="KW-0472">Membrane</keyword>
<dbReference type="Gene3D" id="2.60.40.150">
    <property type="entry name" value="C2 domain"/>
    <property type="match status" value="1"/>
</dbReference>
<keyword evidence="4" id="KW-0256">Endoplasmic reticulum</keyword>
<keyword evidence="11" id="KW-1185">Reference proteome</keyword>
<keyword evidence="3" id="KW-0812">Transmembrane</keyword>
<dbReference type="OrthoDB" id="1734229at2759"/>
<evidence type="ECO:0000256" key="6">
    <source>
        <dbReference type="ARBA" id="ARBA00023136"/>
    </source>
</evidence>
<evidence type="ECO:0000313" key="11">
    <source>
        <dbReference type="Proteomes" id="UP001140094"/>
    </source>
</evidence>
<protein>
    <submittedName>
        <fullName evidence="10">Secretory subunit</fullName>
    </submittedName>
</protein>
<evidence type="ECO:0000256" key="1">
    <source>
        <dbReference type="ARBA" id="ARBA00004141"/>
    </source>
</evidence>
<proteinExistence type="predicted"/>
<dbReference type="Gene3D" id="1.10.3380.10">
    <property type="entry name" value="Sec63 N-terminal domain-like domain"/>
    <property type="match status" value="1"/>
</dbReference>
<feature type="region of interest" description="Disordered" evidence="8">
    <location>
        <begin position="332"/>
        <end position="351"/>
    </location>
</feature>
<dbReference type="Proteomes" id="UP001140094">
    <property type="component" value="Unassembled WGS sequence"/>
</dbReference>
<gene>
    <name evidence="10" type="primary">SEC63_1</name>
    <name evidence="10" type="ORF">H4R20_006316</name>
</gene>
<dbReference type="InterPro" id="IPR035892">
    <property type="entry name" value="C2_domain_sf"/>
</dbReference>
<feature type="domain" description="SEC63" evidence="9">
    <location>
        <begin position="11"/>
        <end position="298"/>
    </location>
</feature>
<evidence type="ECO:0000256" key="2">
    <source>
        <dbReference type="ARBA" id="ARBA00004240"/>
    </source>
</evidence>
<comment type="subcellular location">
    <subcellularLocation>
        <location evidence="2">Endoplasmic reticulum</location>
    </subcellularLocation>
    <subcellularLocation>
        <location evidence="1">Membrane</location>
        <topology evidence="1">Multi-pass membrane protein</topology>
    </subcellularLocation>
</comment>
<evidence type="ECO:0000313" key="10">
    <source>
        <dbReference type="EMBL" id="KAJ2794159.1"/>
    </source>
</evidence>
<dbReference type="GO" id="GO:0003723">
    <property type="term" value="F:RNA binding"/>
    <property type="evidence" value="ECO:0007669"/>
    <property type="project" value="TreeGrafter"/>
</dbReference>
<dbReference type="PANTHER" id="PTHR24075:SF0">
    <property type="entry name" value="TRANSLOCATION PROTEIN SEC63 HOMOLOG"/>
    <property type="match status" value="1"/>
</dbReference>
<accession>A0A9W8HPR5</accession>
<name>A0A9W8HPR5_9FUNG</name>
<evidence type="ECO:0000259" key="9">
    <source>
        <dbReference type="Pfam" id="PF02889"/>
    </source>
</evidence>
<dbReference type="SUPFAM" id="SSF81296">
    <property type="entry name" value="E set domains"/>
    <property type="match status" value="1"/>
</dbReference>
<dbReference type="AlphaFoldDB" id="A0A9W8HPR5"/>
<evidence type="ECO:0000256" key="7">
    <source>
        <dbReference type="ARBA" id="ARBA00023186"/>
    </source>
</evidence>
<evidence type="ECO:0000256" key="5">
    <source>
        <dbReference type="ARBA" id="ARBA00022989"/>
    </source>
</evidence>
<evidence type="ECO:0000256" key="4">
    <source>
        <dbReference type="ARBA" id="ARBA00022824"/>
    </source>
</evidence>